<name>A0AAU7Q4K0_9RICK</name>
<dbReference type="AlphaFoldDB" id="A0AAU7Q4K0"/>
<gene>
    <name evidence="5" type="ORF">ABLO99_08235</name>
</gene>
<dbReference type="SMART" id="SM00248">
    <property type="entry name" value="ANK"/>
    <property type="match status" value="5"/>
</dbReference>
<organism evidence="5">
    <name type="scientific">Wolbachia endosymbiont of Armadillidium arcangelii</name>
    <dbReference type="NCBI Taxonomy" id="3158571"/>
    <lineage>
        <taxon>Bacteria</taxon>
        <taxon>Pseudomonadati</taxon>
        <taxon>Pseudomonadota</taxon>
        <taxon>Alphaproteobacteria</taxon>
        <taxon>Rickettsiales</taxon>
        <taxon>Anaplasmataceae</taxon>
        <taxon>Wolbachieae</taxon>
        <taxon>Wolbachia</taxon>
    </lineage>
</organism>
<evidence type="ECO:0000313" key="5">
    <source>
        <dbReference type="EMBL" id="XBS67111.1"/>
    </source>
</evidence>
<dbReference type="PROSITE" id="PS50088">
    <property type="entry name" value="ANK_REPEAT"/>
    <property type="match status" value="1"/>
</dbReference>
<keyword evidence="2 3" id="KW-0040">ANK repeat</keyword>
<protein>
    <submittedName>
        <fullName evidence="5">Ankyrin repeat domain-containing protein</fullName>
    </submittedName>
</protein>
<evidence type="ECO:0000256" key="2">
    <source>
        <dbReference type="ARBA" id="ARBA00023043"/>
    </source>
</evidence>
<dbReference type="Pfam" id="PF12796">
    <property type="entry name" value="Ank_2"/>
    <property type="match status" value="1"/>
</dbReference>
<evidence type="ECO:0000256" key="3">
    <source>
        <dbReference type="PROSITE-ProRule" id="PRU00023"/>
    </source>
</evidence>
<dbReference type="PANTHER" id="PTHR24123:SF33">
    <property type="entry name" value="PROTEIN HOS4"/>
    <property type="match status" value="1"/>
</dbReference>
<dbReference type="PANTHER" id="PTHR24123">
    <property type="entry name" value="ANKYRIN REPEAT-CONTAINING"/>
    <property type="match status" value="1"/>
</dbReference>
<dbReference type="RefSeq" id="WP_349967637.1">
    <property type="nucleotide sequence ID" value="NZ_CP157942.1"/>
</dbReference>
<feature type="region of interest" description="Disordered" evidence="4">
    <location>
        <begin position="147"/>
        <end position="167"/>
    </location>
</feature>
<dbReference type="InterPro" id="IPR051165">
    <property type="entry name" value="Multifunctional_ANK_Repeat"/>
</dbReference>
<dbReference type="InterPro" id="IPR002110">
    <property type="entry name" value="Ankyrin_rpt"/>
</dbReference>
<dbReference type="Gene3D" id="1.25.40.20">
    <property type="entry name" value="Ankyrin repeat-containing domain"/>
    <property type="match status" value="3"/>
</dbReference>
<dbReference type="InterPro" id="IPR036770">
    <property type="entry name" value="Ankyrin_rpt-contain_sf"/>
</dbReference>
<evidence type="ECO:0000256" key="1">
    <source>
        <dbReference type="ARBA" id="ARBA00022737"/>
    </source>
</evidence>
<accession>A0AAU7Q4K0</accession>
<dbReference type="EMBL" id="CP157942">
    <property type="protein sequence ID" value="XBS67111.1"/>
    <property type="molecule type" value="Genomic_DNA"/>
</dbReference>
<reference evidence="5" key="1">
    <citation type="submission" date="2024-06" db="EMBL/GenBank/DDBJ databases">
        <authorList>
            <person name="Dussert Y."/>
            <person name="Peccoud J."/>
            <person name="Pigeault R."/>
        </authorList>
    </citation>
    <scope>NUCLEOTIDE SEQUENCE</scope>
    <source>
        <strain evidence="5">WArc</strain>
    </source>
</reference>
<proteinExistence type="predicted"/>
<keyword evidence="1" id="KW-0677">Repeat</keyword>
<sequence length="431" mass="49137">MASIKVANKAALDEITLERAAASLLRGGIMNRDQQKKAIALGMRFYWKTIFTYIKQGDKESAKRLAERCIKENKWESKEVYGYLLALAAEQGEVDIAEFFKDQGANLDCEVCHGRTPLWLAMQYRHNQMVKALKEWGARKDTHDIFGSPSRSHYTPPPFSAGAKSTDQKGEIRDKMELYWPDIFSYIKQGDRESAERMIENLINRSKWESKKEEIYGCLLVIAATQGEIQVAEFCKNHGADLDYVSYGGRTSLWLARVNGKNQMVEALEKWGARGDTDEYCGKSSSDLTKPDYRKIEGFCHNILSECFKTGLSKENLARTVEDFVRNKGYRIKETYGELLLCSIVGRDIKIAEFCKDNGTDLNYKGHSGKTPLEVAEKLKYCEMVEILREWGARKDNKFWSKLPSSSLKDPSCSKQEKQRGCTKKTSCNLM</sequence>
<dbReference type="SUPFAM" id="SSF48403">
    <property type="entry name" value="Ankyrin repeat"/>
    <property type="match status" value="1"/>
</dbReference>
<evidence type="ECO:0000256" key="4">
    <source>
        <dbReference type="SAM" id="MobiDB-lite"/>
    </source>
</evidence>
<feature type="repeat" description="ANK" evidence="3">
    <location>
        <begin position="113"/>
        <end position="145"/>
    </location>
</feature>